<sequence>MSEPISGPAFFIGKGDDTLISFGSGQPDLPPPVEAFDILKTYTSFKYGLVQGEQSLRSALASQYPQATAEHFVITNGASEAIDLVLRSISVPRGKVLLPRPYYYSYPFNVLYAGMTPCYYDLDKNGKVDFTVFERIVQGCVAVMINSPSNPTGTVQDIDTLKKIEALCDKLGVYVISDEVYKDIIYVRENYLIQGSRVITVNSFSKTYAMCGLRVGYAYSTNKELIEKIVEMKTHTAMNTSIVGQVMALAALSAPQSYIGHNVEVWHARRDLMYNGMRELGLLLWKPEGAFYVLPKFKNSGRAVNDLYYTYKVITYDGAWFGAPERIRFSYALDATKIQEGLRRLKEFMGKEYASY</sequence>
<dbReference type="GO" id="GO:0030170">
    <property type="term" value="F:pyridoxal phosphate binding"/>
    <property type="evidence" value="ECO:0007669"/>
    <property type="project" value="InterPro"/>
</dbReference>
<dbReference type="CDD" id="cd00609">
    <property type="entry name" value="AAT_like"/>
    <property type="match status" value="1"/>
</dbReference>
<dbReference type="PROSITE" id="PS00105">
    <property type="entry name" value="AA_TRANSFER_CLASS_1"/>
    <property type="match status" value="1"/>
</dbReference>
<keyword evidence="4 6" id="KW-0808">Transferase</keyword>
<dbReference type="InterPro" id="IPR004839">
    <property type="entry name" value="Aminotransferase_I/II_large"/>
</dbReference>
<evidence type="ECO:0000256" key="5">
    <source>
        <dbReference type="ARBA" id="ARBA00022898"/>
    </source>
</evidence>
<reference evidence="8 9" key="1">
    <citation type="journal article" date="2016" name="Nat. Commun.">
        <title>Thousands of microbial genomes shed light on interconnected biogeochemical processes in an aquifer system.</title>
        <authorList>
            <person name="Anantharaman K."/>
            <person name="Brown C.T."/>
            <person name="Hug L.A."/>
            <person name="Sharon I."/>
            <person name="Castelle C.J."/>
            <person name="Probst A.J."/>
            <person name="Thomas B.C."/>
            <person name="Singh A."/>
            <person name="Wilkins M.J."/>
            <person name="Karaoz U."/>
            <person name="Brodie E.L."/>
            <person name="Williams K.H."/>
            <person name="Hubbard S.S."/>
            <person name="Banfield J.F."/>
        </authorList>
    </citation>
    <scope>NUCLEOTIDE SEQUENCE [LARGE SCALE GENOMIC DNA]</scope>
</reference>
<feature type="domain" description="Aminotransferase class I/classII large" evidence="7">
    <location>
        <begin position="19"/>
        <end position="345"/>
    </location>
</feature>
<evidence type="ECO:0000259" key="7">
    <source>
        <dbReference type="Pfam" id="PF00155"/>
    </source>
</evidence>
<dbReference type="InterPro" id="IPR015421">
    <property type="entry name" value="PyrdxlP-dep_Trfase_major"/>
</dbReference>
<dbReference type="SUPFAM" id="SSF53383">
    <property type="entry name" value="PLP-dependent transferases"/>
    <property type="match status" value="1"/>
</dbReference>
<evidence type="ECO:0000256" key="1">
    <source>
        <dbReference type="ARBA" id="ARBA00001933"/>
    </source>
</evidence>
<gene>
    <name evidence="8" type="ORF">A2851_01155</name>
</gene>
<dbReference type="InterPro" id="IPR004838">
    <property type="entry name" value="NHTrfase_class1_PyrdxlP-BS"/>
</dbReference>
<evidence type="ECO:0000313" key="9">
    <source>
        <dbReference type="Proteomes" id="UP000176863"/>
    </source>
</evidence>
<dbReference type="EC" id="2.6.1.-" evidence="6"/>
<protein>
    <recommendedName>
        <fullName evidence="6">Aminotransferase</fullName>
        <ecNumber evidence="6">2.6.1.-</ecNumber>
    </recommendedName>
</protein>
<evidence type="ECO:0000313" key="8">
    <source>
        <dbReference type="EMBL" id="OGG54255.1"/>
    </source>
</evidence>
<dbReference type="GO" id="GO:0006520">
    <property type="term" value="P:amino acid metabolic process"/>
    <property type="evidence" value="ECO:0007669"/>
    <property type="project" value="InterPro"/>
</dbReference>
<dbReference type="EMBL" id="MFKT01000001">
    <property type="protein sequence ID" value="OGG54255.1"/>
    <property type="molecule type" value="Genomic_DNA"/>
</dbReference>
<keyword evidence="5" id="KW-0663">Pyridoxal phosphate</keyword>
<dbReference type="GO" id="GO:0008483">
    <property type="term" value="F:transaminase activity"/>
    <property type="evidence" value="ECO:0007669"/>
    <property type="project" value="UniProtKB-KW"/>
</dbReference>
<proteinExistence type="inferred from homology"/>
<comment type="similarity">
    <text evidence="2 6">Belongs to the class-I pyridoxal-phosphate-dependent aminotransferase family.</text>
</comment>
<keyword evidence="3 6" id="KW-0032">Aminotransferase</keyword>
<evidence type="ECO:0000256" key="3">
    <source>
        <dbReference type="ARBA" id="ARBA00022576"/>
    </source>
</evidence>
<dbReference type="PANTHER" id="PTHR46383:SF1">
    <property type="entry name" value="ASPARTATE AMINOTRANSFERASE"/>
    <property type="match status" value="1"/>
</dbReference>
<comment type="caution">
    <text evidence="8">The sequence shown here is derived from an EMBL/GenBank/DDBJ whole genome shotgun (WGS) entry which is preliminary data.</text>
</comment>
<accession>A0A1F6CYM2</accession>
<evidence type="ECO:0000256" key="4">
    <source>
        <dbReference type="ARBA" id="ARBA00022679"/>
    </source>
</evidence>
<dbReference type="InterPro" id="IPR050596">
    <property type="entry name" value="AspAT/PAT-like"/>
</dbReference>
<organism evidence="8 9">
    <name type="scientific">Candidatus Kaiserbacteria bacterium RIFCSPHIGHO2_01_FULL_53_29</name>
    <dbReference type="NCBI Taxonomy" id="1798480"/>
    <lineage>
        <taxon>Bacteria</taxon>
        <taxon>Candidatus Kaiseribacteriota</taxon>
    </lineage>
</organism>
<dbReference type="Gene3D" id="3.40.640.10">
    <property type="entry name" value="Type I PLP-dependent aspartate aminotransferase-like (Major domain)"/>
    <property type="match status" value="1"/>
</dbReference>
<dbReference type="InterPro" id="IPR015424">
    <property type="entry name" value="PyrdxlP-dep_Trfase"/>
</dbReference>
<dbReference type="AlphaFoldDB" id="A0A1F6CYM2"/>
<dbReference type="Pfam" id="PF00155">
    <property type="entry name" value="Aminotran_1_2"/>
    <property type="match status" value="1"/>
</dbReference>
<name>A0A1F6CYM2_9BACT</name>
<comment type="cofactor">
    <cofactor evidence="1 6">
        <name>pyridoxal 5'-phosphate</name>
        <dbReference type="ChEBI" id="CHEBI:597326"/>
    </cofactor>
</comment>
<evidence type="ECO:0000256" key="2">
    <source>
        <dbReference type="ARBA" id="ARBA00007441"/>
    </source>
</evidence>
<dbReference type="Proteomes" id="UP000176863">
    <property type="component" value="Unassembled WGS sequence"/>
</dbReference>
<dbReference type="PANTHER" id="PTHR46383">
    <property type="entry name" value="ASPARTATE AMINOTRANSFERASE"/>
    <property type="match status" value="1"/>
</dbReference>
<dbReference type="STRING" id="1798480.A2851_01155"/>
<evidence type="ECO:0000256" key="6">
    <source>
        <dbReference type="RuleBase" id="RU000481"/>
    </source>
</evidence>